<dbReference type="Proteomes" id="UP000184474">
    <property type="component" value="Unassembled WGS sequence"/>
</dbReference>
<feature type="transmembrane region" description="Helical" evidence="1">
    <location>
        <begin position="12"/>
        <end position="29"/>
    </location>
</feature>
<evidence type="ECO:0000256" key="1">
    <source>
        <dbReference type="SAM" id="Phobius"/>
    </source>
</evidence>
<accession>A0A1M6M306</accession>
<dbReference type="AlphaFoldDB" id="A0A1M6M306"/>
<dbReference type="RefSeq" id="WP_073120321.1">
    <property type="nucleotide sequence ID" value="NZ_FRAA01000001.1"/>
</dbReference>
<dbReference type="InterPro" id="IPR057695">
    <property type="entry name" value="DUF7935"/>
</dbReference>
<protein>
    <submittedName>
        <fullName evidence="2">Uncharacterized protein</fullName>
    </submittedName>
</protein>
<dbReference type="STRING" id="156994.SAMN04488028_1011200"/>
<keyword evidence="3" id="KW-1185">Reference proteome</keyword>
<organism evidence="2 3">
    <name type="scientific">Reichenbachiella agariperforans</name>
    <dbReference type="NCBI Taxonomy" id="156994"/>
    <lineage>
        <taxon>Bacteria</taxon>
        <taxon>Pseudomonadati</taxon>
        <taxon>Bacteroidota</taxon>
        <taxon>Cytophagia</taxon>
        <taxon>Cytophagales</taxon>
        <taxon>Reichenbachiellaceae</taxon>
        <taxon>Reichenbachiella</taxon>
    </lineage>
</organism>
<reference evidence="3" key="1">
    <citation type="submission" date="2016-11" db="EMBL/GenBank/DDBJ databases">
        <authorList>
            <person name="Varghese N."/>
            <person name="Submissions S."/>
        </authorList>
    </citation>
    <scope>NUCLEOTIDE SEQUENCE [LARGE SCALE GENOMIC DNA]</scope>
    <source>
        <strain evidence="3">DSM 26134</strain>
    </source>
</reference>
<proteinExistence type="predicted"/>
<keyword evidence="1" id="KW-0812">Transmembrane</keyword>
<gene>
    <name evidence="2" type="ORF">SAMN04488028_1011200</name>
</gene>
<sequence length="173" mass="20140">MEALIEFGKIILPAGAVLYAMFLMTRLFIRKEYDSKLIEIKLKNTEVVLPIRLAAYERICLFLERIMPKNLIVRLNVGEMSALEFHQVLLHEVREEFSHNVSQQVYMSVQAWEVVSSAMEEIVMIVNECASSLGEDAKSIDLARKVFERVMEREHLQVDYALVFIKEEIQQNF</sequence>
<keyword evidence="1" id="KW-1133">Transmembrane helix</keyword>
<evidence type="ECO:0000313" key="3">
    <source>
        <dbReference type="Proteomes" id="UP000184474"/>
    </source>
</evidence>
<dbReference type="Pfam" id="PF25589">
    <property type="entry name" value="DUF7935"/>
    <property type="match status" value="1"/>
</dbReference>
<keyword evidence="1" id="KW-0472">Membrane</keyword>
<dbReference type="EMBL" id="FRAA01000001">
    <property type="protein sequence ID" value="SHJ77805.1"/>
    <property type="molecule type" value="Genomic_DNA"/>
</dbReference>
<evidence type="ECO:0000313" key="2">
    <source>
        <dbReference type="EMBL" id="SHJ77805.1"/>
    </source>
</evidence>
<name>A0A1M6M306_REIAG</name>